<dbReference type="Pfam" id="PF01793">
    <property type="entry name" value="Glyco_transf_15"/>
    <property type="match status" value="1"/>
</dbReference>
<dbReference type="PANTHER" id="PTHR31121">
    <property type="entry name" value="ALPHA-1,2 MANNOSYLTRANSFERASE KTR1"/>
    <property type="match status" value="1"/>
</dbReference>
<dbReference type="PIRSF" id="PIRSF018153">
    <property type="entry name" value="Glyco_trans_15"/>
    <property type="match status" value="1"/>
</dbReference>
<dbReference type="SUPFAM" id="SSF53448">
    <property type="entry name" value="Nucleotide-diphospho-sugar transferases"/>
    <property type="match status" value="1"/>
</dbReference>
<proteinExistence type="inferred from homology"/>
<dbReference type="EMBL" id="LK052894">
    <property type="protein sequence ID" value="CDR42326.1"/>
    <property type="molecule type" value="Genomic_DNA"/>
</dbReference>
<dbReference type="GO" id="GO:0006487">
    <property type="term" value="P:protein N-linked glycosylation"/>
    <property type="evidence" value="ECO:0007669"/>
    <property type="project" value="TreeGrafter"/>
</dbReference>
<dbReference type="GO" id="GO:0000032">
    <property type="term" value="P:cell wall mannoprotein biosynthetic process"/>
    <property type="evidence" value="ECO:0007669"/>
    <property type="project" value="TreeGrafter"/>
</dbReference>
<keyword evidence="5" id="KW-0812">Transmembrane</keyword>
<dbReference type="InterPro" id="IPR002685">
    <property type="entry name" value="Glyco_trans_15"/>
</dbReference>
<evidence type="ECO:0000313" key="7">
    <source>
        <dbReference type="EMBL" id="CDR42326.1"/>
    </source>
</evidence>
<evidence type="ECO:0000256" key="2">
    <source>
        <dbReference type="ARBA" id="ARBA00007677"/>
    </source>
</evidence>
<keyword evidence="3" id="KW-0328">Glycosyltransferase</keyword>
<dbReference type="FunFam" id="3.90.550.10:FF:000051">
    <property type="entry name" value="Alpha-1,2-mannosyltransferase (Ktr4)"/>
    <property type="match status" value="1"/>
</dbReference>
<organism evidence="7">
    <name type="scientific">Cyberlindnera fabianii</name>
    <name type="common">Yeast</name>
    <name type="synonym">Hansenula fabianii</name>
    <dbReference type="NCBI Taxonomy" id="36022"/>
    <lineage>
        <taxon>Eukaryota</taxon>
        <taxon>Fungi</taxon>
        <taxon>Dikarya</taxon>
        <taxon>Ascomycota</taxon>
        <taxon>Saccharomycotina</taxon>
        <taxon>Saccharomycetes</taxon>
        <taxon>Phaffomycetales</taxon>
        <taxon>Phaffomycetaceae</taxon>
        <taxon>Cyberlindnera</taxon>
    </lineage>
</organism>
<protein>
    <submittedName>
        <fullName evidence="7">CYFA0S09e01200g1_1</fullName>
    </submittedName>
</protein>
<name>A0A061AXN1_CYBFA</name>
<dbReference type="PANTHER" id="PTHR31121:SF6">
    <property type="entry name" value="ALPHA-1,2 MANNOSYLTRANSFERASE KTR1"/>
    <property type="match status" value="1"/>
</dbReference>
<dbReference type="VEuPathDB" id="FungiDB:BON22_2606"/>
<dbReference type="InterPro" id="IPR029044">
    <property type="entry name" value="Nucleotide-diphossugar_trans"/>
</dbReference>
<comment type="subcellular location">
    <subcellularLocation>
        <location evidence="1">Membrane</location>
        <topology evidence="1">Single-pass type II membrane protein</topology>
    </subcellularLocation>
</comment>
<evidence type="ECO:0000256" key="3">
    <source>
        <dbReference type="ARBA" id="ARBA00022676"/>
    </source>
</evidence>
<dbReference type="GO" id="GO:0000026">
    <property type="term" value="F:alpha-1,2-mannosyltransferase activity"/>
    <property type="evidence" value="ECO:0007669"/>
    <property type="project" value="TreeGrafter"/>
</dbReference>
<dbReference type="GO" id="GO:0005794">
    <property type="term" value="C:Golgi apparatus"/>
    <property type="evidence" value="ECO:0007669"/>
    <property type="project" value="TreeGrafter"/>
</dbReference>
<evidence type="ECO:0000256" key="4">
    <source>
        <dbReference type="ARBA" id="ARBA00022679"/>
    </source>
</evidence>
<comment type="similarity">
    <text evidence="2">Belongs to the glycosyltransferase 15 family.</text>
</comment>
<evidence type="ECO:0000256" key="1">
    <source>
        <dbReference type="ARBA" id="ARBA00004606"/>
    </source>
</evidence>
<dbReference type="GO" id="GO:0006493">
    <property type="term" value="P:protein O-linked glycosylation"/>
    <property type="evidence" value="ECO:0007669"/>
    <property type="project" value="TreeGrafter"/>
</dbReference>
<evidence type="ECO:0000256" key="5">
    <source>
        <dbReference type="ARBA" id="ARBA00022968"/>
    </source>
</evidence>
<keyword evidence="5" id="KW-0735">Signal-anchor</keyword>
<accession>A0A061AXN1</accession>
<keyword evidence="4" id="KW-0808">Transferase</keyword>
<dbReference type="GO" id="GO:0016020">
    <property type="term" value="C:membrane"/>
    <property type="evidence" value="ECO:0007669"/>
    <property type="project" value="UniProtKB-SubCell"/>
</dbReference>
<gene>
    <name evidence="7" type="ORF">CYFA0S_09e01200g</name>
</gene>
<dbReference type="PhylomeDB" id="A0A061AXN1"/>
<dbReference type="Gene3D" id="3.90.550.10">
    <property type="entry name" value="Spore Coat Polysaccharide Biosynthesis Protein SpsA, Chain A"/>
    <property type="match status" value="1"/>
</dbReference>
<dbReference type="AlphaFoldDB" id="A0A061AXN1"/>
<feature type="active site" description="Nucleophile" evidence="6">
    <location>
        <position position="263"/>
    </location>
</feature>
<sequence length="376" mass="44512">MLRVNERFIKISVFALFILGTISVLSRSSGPQLNFDSTNAATTAISKGFSSDYQRENATFVSLARNDDLWELANAVRSAEDRFNLNYHYDWVFLNDEPFSDEFKTVMTRLVSGTAKFGVIPKEHWSYPDFIDQQKAAETRTKMKNIIYGSSESYRHMCRYESGFFYRHPLMMEYKYYWRVEPSIKFHCDISYDVFKFMREQKKDYGFTITIHEFRSTIETLWDTTLAFMEKNPETVHPDNLLAWISDDNGKNYNLCHFWSNFEIGNMDFWRGEAYSKYFDFLDKAGGFFYERWGDAPVHSIAAALFLPKDRIHYFEEIGYYHNPYNSCPINDKVRIENNCVCDPNNDFTWNDYSCTRRYFDVRGFEKPAGWEKHTG</sequence>
<dbReference type="OrthoDB" id="439943at2759"/>
<reference evidence="7" key="1">
    <citation type="journal article" date="2014" name="Genome Announc.">
        <title>Genome sequence of the yeast Cyberlindnera fabianii (Hansenula fabianii).</title>
        <authorList>
            <person name="Freel K.C."/>
            <person name="Sarilar V."/>
            <person name="Neuveglise C."/>
            <person name="Devillers H."/>
            <person name="Friedrich A."/>
            <person name="Schacherer J."/>
        </authorList>
    </citation>
    <scope>NUCLEOTIDE SEQUENCE</scope>
    <source>
        <strain evidence="7">YJS4271</strain>
    </source>
</reference>
<evidence type="ECO:0000256" key="6">
    <source>
        <dbReference type="PIRSR" id="PIRSR018153-1"/>
    </source>
</evidence>